<dbReference type="RefSeq" id="WP_159981119.1">
    <property type="nucleotide sequence ID" value="NZ_BLIV01000012.1"/>
</dbReference>
<dbReference type="Gene3D" id="2.130.10.10">
    <property type="entry name" value="YVTN repeat-like/Quinoprotein amine dehydrogenase"/>
    <property type="match status" value="1"/>
</dbReference>
<gene>
    <name evidence="2" type="ORF">So717_42040</name>
</gene>
<keyword evidence="1" id="KW-0732">Signal</keyword>
<dbReference type="InterPro" id="IPR015943">
    <property type="entry name" value="WD40/YVTN_repeat-like_dom_sf"/>
</dbReference>
<dbReference type="AlphaFoldDB" id="A0A640VZC1"/>
<name>A0A640VZC1_9RHOB</name>
<organism evidence="2 3">
    <name type="scientific">Roseobacter cerasinus</name>
    <dbReference type="NCBI Taxonomy" id="2602289"/>
    <lineage>
        <taxon>Bacteria</taxon>
        <taxon>Pseudomonadati</taxon>
        <taxon>Pseudomonadota</taxon>
        <taxon>Alphaproteobacteria</taxon>
        <taxon>Rhodobacterales</taxon>
        <taxon>Roseobacteraceae</taxon>
        <taxon>Roseobacter</taxon>
    </lineage>
</organism>
<evidence type="ECO:0000256" key="1">
    <source>
        <dbReference type="SAM" id="SignalP"/>
    </source>
</evidence>
<evidence type="ECO:0000313" key="3">
    <source>
        <dbReference type="Proteomes" id="UP000436522"/>
    </source>
</evidence>
<evidence type="ECO:0000313" key="2">
    <source>
        <dbReference type="EMBL" id="GFE52451.1"/>
    </source>
</evidence>
<comment type="caution">
    <text evidence="2">The sequence shown here is derived from an EMBL/GenBank/DDBJ whole genome shotgun (WGS) entry which is preliminary data.</text>
</comment>
<proteinExistence type="predicted"/>
<accession>A0A640VZC1</accession>
<protein>
    <submittedName>
        <fullName evidence="2">ATP/GTP-binding protein</fullName>
    </submittedName>
</protein>
<dbReference type="SUPFAM" id="SSF63825">
    <property type="entry name" value="YWTD domain"/>
    <property type="match status" value="1"/>
</dbReference>
<dbReference type="OrthoDB" id="7675395at2"/>
<feature type="chain" id="PRO_5025029280" evidence="1">
    <location>
        <begin position="22"/>
        <end position="281"/>
    </location>
</feature>
<sequence length="281" mass="29978">MNHTITSIATVLIALTSPLHANPTSWAAGPFDMPESAIFDAAHDRVIVSVIQGHPGEADGNGHLALLSLDGDISEPSWVTGLDAPKGMAIVGETLLVADLTRLHEIDLQTGRVLRSLEVDGAVFLNDITSDGKQAYISDFIGNRIWHYRAGDMTVWLEDEALAYPNGLYLDDERIVVGSWGQGMRDDFSTEVPGALLAVDLETQAINTIVPSLGNLDGVARIGDTLLVSDWITGQLFSVGADGTHTVVAEFPAGLADIATYENTLILPSMLEGTVSARTYP</sequence>
<keyword evidence="3" id="KW-1185">Reference proteome</keyword>
<reference evidence="2 3" key="1">
    <citation type="submission" date="2019-12" db="EMBL/GenBank/DDBJ databases">
        <title>Roseobacter cerasinus sp. nov., isolated from seawater around aquaculture.</title>
        <authorList>
            <person name="Muramatsu S."/>
            <person name="Takabe Y."/>
            <person name="Mori K."/>
            <person name="Takaichi S."/>
            <person name="Hanada S."/>
        </authorList>
    </citation>
    <scope>NUCLEOTIDE SEQUENCE [LARGE SCALE GENOMIC DNA]</scope>
    <source>
        <strain evidence="2 3">AI77</strain>
    </source>
</reference>
<feature type="signal peptide" evidence="1">
    <location>
        <begin position="1"/>
        <end position="21"/>
    </location>
</feature>
<dbReference type="Proteomes" id="UP000436522">
    <property type="component" value="Unassembled WGS sequence"/>
</dbReference>
<dbReference type="EMBL" id="BLIV01000012">
    <property type="protein sequence ID" value="GFE52451.1"/>
    <property type="molecule type" value="Genomic_DNA"/>
</dbReference>